<name>W5TQ42_9NOCA</name>
<dbReference type="RefSeq" id="WP_025352798.1">
    <property type="nucleotide sequence ID" value="NZ_CP006850.1"/>
</dbReference>
<reference evidence="1 2" key="1">
    <citation type="journal article" date="2014" name="Appl. Environ. Microbiol.">
        <title>Insights into the Microbial Degradation of Rubber and Gutta-Percha by Analysis of the Complete Genome of Nocardia nova SH22a.</title>
        <authorList>
            <person name="Luo Q."/>
            <person name="Hiessl S."/>
            <person name="Poehlein A."/>
            <person name="Daniel R."/>
            <person name="Steinbuchel A."/>
        </authorList>
    </citation>
    <scope>NUCLEOTIDE SEQUENCE [LARGE SCALE GENOMIC DNA]</scope>
    <source>
        <strain evidence="1">SH22a</strain>
    </source>
</reference>
<dbReference type="GO" id="GO:0016301">
    <property type="term" value="F:kinase activity"/>
    <property type="evidence" value="ECO:0007669"/>
    <property type="project" value="UniProtKB-KW"/>
</dbReference>
<dbReference type="STRING" id="1415166.NONO_c67280"/>
<keyword evidence="1" id="KW-0808">Transferase</keyword>
<proteinExistence type="predicted"/>
<accession>W5TQ42</accession>
<dbReference type="OrthoDB" id="3638028at2"/>
<protein>
    <submittedName>
        <fullName evidence="1">Aminoglycoside/hydroxyurea antibiotic resistance kinase family protein</fullName>
    </submittedName>
</protein>
<keyword evidence="2" id="KW-1185">Reference proteome</keyword>
<dbReference type="GO" id="GO:0016773">
    <property type="term" value="F:phosphotransferase activity, alcohol group as acceptor"/>
    <property type="evidence" value="ECO:0007669"/>
    <property type="project" value="InterPro"/>
</dbReference>
<dbReference type="AlphaFoldDB" id="W5TQ42"/>
<keyword evidence="1" id="KW-0418">Kinase</keyword>
<dbReference type="InterPro" id="IPR011009">
    <property type="entry name" value="Kinase-like_dom_sf"/>
</dbReference>
<gene>
    <name evidence="1" type="ORF">NONO_c67280</name>
</gene>
<evidence type="ECO:0000313" key="2">
    <source>
        <dbReference type="Proteomes" id="UP000019150"/>
    </source>
</evidence>
<dbReference type="Gene3D" id="3.90.1200.10">
    <property type="match status" value="1"/>
</dbReference>
<sequence length="297" mass="32758">MVRLPESLAHSKIAASGDIGREWIAEVPGMVDGLSRRWSCTPDGPVAHGQEGIVVPVRWRDLAAVIKVSFPEWSDMREADAYEVWGGAGAVRLYERDDDLSAILLERAGNSLSTVGDEEAVAAQGRLTRRLAVDAPAGLPRLSEQMSRWEREIHTDREPFGHELPSHVVDAALATLRELDPDEPNTLVHGDLHDANVLASDREPWLAIDPKVHVGDPAYDAFNVIRSPRFATLLAGPGLRPRLGRLLDIYCTAADVDVDRARRWIQAGAVHEALWGRRHGDPDWLIRATDRLALALT</sequence>
<dbReference type="KEGG" id="nno:NONO_c67280"/>
<dbReference type="Pfam" id="PF04655">
    <property type="entry name" value="APH_6_hur"/>
    <property type="match status" value="1"/>
</dbReference>
<dbReference type="eggNOG" id="COG3570">
    <property type="taxonomic scope" value="Bacteria"/>
</dbReference>
<dbReference type="InterPro" id="IPR006748">
    <property type="entry name" value="NH2Glyco/OHUrea_AB-resist_kin"/>
</dbReference>
<dbReference type="Proteomes" id="UP000019150">
    <property type="component" value="Chromosome"/>
</dbReference>
<dbReference type="HOGENOM" id="CLU_061172_2_1_11"/>
<dbReference type="EMBL" id="CP006850">
    <property type="protein sequence ID" value="AHH21495.1"/>
    <property type="molecule type" value="Genomic_DNA"/>
</dbReference>
<organism evidence="1 2">
    <name type="scientific">Nocardia nova SH22a</name>
    <dbReference type="NCBI Taxonomy" id="1415166"/>
    <lineage>
        <taxon>Bacteria</taxon>
        <taxon>Bacillati</taxon>
        <taxon>Actinomycetota</taxon>
        <taxon>Actinomycetes</taxon>
        <taxon>Mycobacteriales</taxon>
        <taxon>Nocardiaceae</taxon>
        <taxon>Nocardia</taxon>
    </lineage>
</organism>
<dbReference type="SUPFAM" id="SSF56112">
    <property type="entry name" value="Protein kinase-like (PK-like)"/>
    <property type="match status" value="1"/>
</dbReference>
<dbReference type="GO" id="GO:0019748">
    <property type="term" value="P:secondary metabolic process"/>
    <property type="evidence" value="ECO:0007669"/>
    <property type="project" value="InterPro"/>
</dbReference>
<dbReference type="PATRIC" id="fig|1415166.3.peg.6910"/>
<evidence type="ECO:0000313" key="1">
    <source>
        <dbReference type="EMBL" id="AHH21495.1"/>
    </source>
</evidence>